<dbReference type="Proteomes" id="UP001499882">
    <property type="component" value="Unassembled WGS sequence"/>
</dbReference>
<evidence type="ECO:0000313" key="4">
    <source>
        <dbReference type="EMBL" id="GAA4755254.1"/>
    </source>
</evidence>
<gene>
    <name evidence="4" type="ORF">GCM10023350_45880</name>
</gene>
<dbReference type="Gene3D" id="3.40.50.11780">
    <property type="match status" value="2"/>
</dbReference>
<dbReference type="PANTHER" id="PTHR35861:SF1">
    <property type="entry name" value="PHAGE TAIL SHEATH PROTEIN"/>
    <property type="match status" value="1"/>
</dbReference>
<comment type="similarity">
    <text evidence="1">Belongs to the myoviridae tail sheath protein family.</text>
</comment>
<dbReference type="Pfam" id="PF04984">
    <property type="entry name" value="Phage_sheath_1"/>
    <property type="match status" value="1"/>
</dbReference>
<feature type="domain" description="Tail sheath protein C-terminal" evidence="3">
    <location>
        <begin position="423"/>
        <end position="530"/>
    </location>
</feature>
<proteinExistence type="inferred from homology"/>
<reference evidence="5" key="1">
    <citation type="journal article" date="2019" name="Int. J. Syst. Evol. Microbiol.">
        <title>The Global Catalogue of Microorganisms (GCM) 10K type strain sequencing project: providing services to taxonomists for standard genome sequencing and annotation.</title>
        <authorList>
            <consortium name="The Broad Institute Genomics Platform"/>
            <consortium name="The Broad Institute Genome Sequencing Center for Infectious Disease"/>
            <person name="Wu L."/>
            <person name="Ma J."/>
        </authorList>
    </citation>
    <scope>NUCLEOTIDE SEQUENCE [LARGE SCALE GENOMIC DNA]</scope>
    <source>
        <strain evidence="5">JCM 18532</strain>
    </source>
</reference>
<organism evidence="4 5">
    <name type="scientific">Nocardioides endophyticus</name>
    <dbReference type="NCBI Taxonomy" id="1353775"/>
    <lineage>
        <taxon>Bacteria</taxon>
        <taxon>Bacillati</taxon>
        <taxon>Actinomycetota</taxon>
        <taxon>Actinomycetes</taxon>
        <taxon>Propionibacteriales</taxon>
        <taxon>Nocardioidaceae</taxon>
        <taxon>Nocardioides</taxon>
    </lineage>
</organism>
<name>A0ABP8ZF46_9ACTN</name>
<dbReference type="PANTHER" id="PTHR35861">
    <property type="match status" value="1"/>
</dbReference>
<dbReference type="InterPro" id="IPR020287">
    <property type="entry name" value="Tail_sheath_C"/>
</dbReference>
<dbReference type="InterPro" id="IPR052042">
    <property type="entry name" value="Tail_sheath_structural"/>
</dbReference>
<protein>
    <submittedName>
        <fullName evidence="4">Phage tail sheath subtilisin-like domain-containing protein</fullName>
    </submittedName>
</protein>
<accession>A0ABP8ZF46</accession>
<comment type="caution">
    <text evidence="4">The sequence shown here is derived from an EMBL/GenBank/DDBJ whole genome shotgun (WGS) entry which is preliminary data.</text>
</comment>
<evidence type="ECO:0000313" key="5">
    <source>
        <dbReference type="Proteomes" id="UP001499882"/>
    </source>
</evidence>
<keyword evidence="5" id="KW-1185">Reference proteome</keyword>
<dbReference type="InterPro" id="IPR035089">
    <property type="entry name" value="Phage_sheath_subtilisin"/>
</dbReference>
<sequence>MSCHLSRERIKEMPTYTAPGVYVEEVPSSQKVLSAAPTAVAAFVGFTATSPTDDPNDPQGLAPRLVTSWTQFESLYGGFSEGCVLPLSVYGYFANGGSIAYICRVPNTEPAGEPARLALPAADRSLGLPVAVESLEPDADITLQVTTDDGGEDDVDGPASFTITVLEGGAAVESFSGLGFGSGDTNVATAVNATSTKIKIELNLDDKVDLASQLELVKPGLYPLEKAAPTPVPVTGAKFAGSESARKGINGLAVAEDVTMVIVPDLVTAATGEDGTVDLNLWKAVQTALISHCEQNGNRMAVLDAPPGMSPQQIKEWRSEVAMYDSAYAALYYPWVKVDNPTGVNGNSEILIPPSGHVAGVWARTDDTRGVWKAPANDTMRGVLDIERTVTQNEQSLLNPIGINCIRPFGTRGIRIWGARTLSSDTDWNYINVRRLFNMVEATILTGTQWAVFEPNDMALWEGVKRTVGAFLRGLWSAGALFGTSADEAFYVKCDAETNPPESIDQGLLVVEVGIAPVKPAEFVVFRISQKKQVAG</sequence>
<evidence type="ECO:0000259" key="2">
    <source>
        <dbReference type="Pfam" id="PF04984"/>
    </source>
</evidence>
<dbReference type="Pfam" id="PF17482">
    <property type="entry name" value="Phage_sheath_1C"/>
    <property type="match status" value="1"/>
</dbReference>
<dbReference type="EMBL" id="BAABKN010000031">
    <property type="protein sequence ID" value="GAA4755254.1"/>
    <property type="molecule type" value="Genomic_DNA"/>
</dbReference>
<evidence type="ECO:0000259" key="3">
    <source>
        <dbReference type="Pfam" id="PF17482"/>
    </source>
</evidence>
<feature type="domain" description="Tail sheath protein subtilisin-like" evidence="2">
    <location>
        <begin position="278"/>
        <end position="422"/>
    </location>
</feature>
<evidence type="ECO:0000256" key="1">
    <source>
        <dbReference type="ARBA" id="ARBA00008005"/>
    </source>
</evidence>